<keyword evidence="4" id="KW-1185">Reference proteome</keyword>
<dbReference type="Proteomes" id="UP000308092">
    <property type="component" value="Unassembled WGS sequence"/>
</dbReference>
<dbReference type="RefSeq" id="XP_033428719.1">
    <property type="nucleotide sequence ID" value="XM_033569913.1"/>
</dbReference>
<sequence>MAGSNYLSDLIAHQQDPNSQYLQKSLPPAAQKRHETPKLERLIKRQDESGFSWNDFPDNLKNAGVTETENGDPQISDSLEQSVNNIALEDENTAPGDENTASGDQKIPTGTQVAGYTEGENGRRYPIYHASDGHRYTGDIVPDDFFRREGSWTTSPRQPLDIPPGISVGEGLDNWLKERIKNLPGTIVRPTTPREEVHQNLINNGNFCDGFNAHWAETARARTPRPGKFGKGRS</sequence>
<accession>A0A4V3UMV2</accession>
<dbReference type="EMBL" id="SOSA01000784">
    <property type="protein sequence ID" value="THC88704.1"/>
    <property type="molecule type" value="Genomic_DNA"/>
</dbReference>
<reference evidence="3 4" key="1">
    <citation type="submission" date="2019-03" db="EMBL/GenBank/DDBJ databases">
        <title>The genome sequence of a newly discovered highly antifungal drug resistant Aspergillus species, Aspergillus tanneri NIH 1004.</title>
        <authorList>
            <person name="Mounaud S."/>
            <person name="Singh I."/>
            <person name="Joardar V."/>
            <person name="Pakala S."/>
            <person name="Pakala S."/>
            <person name="Venepally P."/>
            <person name="Hoover J."/>
            <person name="Nierman W."/>
            <person name="Chung J."/>
            <person name="Losada L."/>
        </authorList>
    </citation>
    <scope>NUCLEOTIDE SEQUENCE [LARGE SCALE GENOMIC DNA]</scope>
    <source>
        <strain evidence="3 4">NIH1004</strain>
    </source>
</reference>
<evidence type="ECO:0000313" key="2">
    <source>
        <dbReference type="EMBL" id="KAA8649358.1"/>
    </source>
</evidence>
<organism evidence="3 4">
    <name type="scientific">Aspergillus tanneri</name>
    <dbReference type="NCBI Taxonomy" id="1220188"/>
    <lineage>
        <taxon>Eukaryota</taxon>
        <taxon>Fungi</taxon>
        <taxon>Dikarya</taxon>
        <taxon>Ascomycota</taxon>
        <taxon>Pezizomycotina</taxon>
        <taxon>Eurotiomycetes</taxon>
        <taxon>Eurotiomycetidae</taxon>
        <taxon>Eurotiales</taxon>
        <taxon>Aspergillaceae</taxon>
        <taxon>Aspergillus</taxon>
        <taxon>Aspergillus subgen. Circumdati</taxon>
    </lineage>
</organism>
<proteinExistence type="predicted"/>
<protein>
    <submittedName>
        <fullName evidence="3">Uncharacterized protein</fullName>
    </submittedName>
</protein>
<evidence type="ECO:0000256" key="1">
    <source>
        <dbReference type="SAM" id="MobiDB-lite"/>
    </source>
</evidence>
<feature type="region of interest" description="Disordered" evidence="1">
    <location>
        <begin position="90"/>
        <end position="119"/>
    </location>
</feature>
<name>A0A4V3UMV2_9EURO</name>
<feature type="compositionally biased region" description="Polar residues" evidence="1">
    <location>
        <begin position="65"/>
        <end position="77"/>
    </location>
</feature>
<dbReference type="AlphaFoldDB" id="A0A4V3UMV2"/>
<dbReference type="GeneID" id="54327961"/>
<comment type="caution">
    <text evidence="3">The sequence shown here is derived from an EMBL/GenBank/DDBJ whole genome shotgun (WGS) entry which is preliminary data.</text>
</comment>
<evidence type="ECO:0000313" key="3">
    <source>
        <dbReference type="EMBL" id="THC88704.1"/>
    </source>
</evidence>
<dbReference type="Proteomes" id="UP000324241">
    <property type="component" value="Unassembled WGS sequence"/>
</dbReference>
<feature type="compositionally biased region" description="Polar residues" evidence="1">
    <location>
        <begin position="99"/>
        <end position="114"/>
    </location>
</feature>
<gene>
    <name evidence="2" type="ORF">ATNIH1004_005259</name>
    <name evidence="3" type="ORF">EYZ11_011850</name>
</gene>
<reference evidence="2 5" key="2">
    <citation type="submission" date="2019-08" db="EMBL/GenBank/DDBJ databases">
        <title>The genome sequence of a newly discovered highly antifungal drug resistant Aspergillus species, Aspergillus tanneri NIH 1004.</title>
        <authorList>
            <person name="Mounaud S."/>
            <person name="Singh I."/>
            <person name="Joardar V."/>
            <person name="Pakala S."/>
            <person name="Pakala S."/>
            <person name="Venepally P."/>
            <person name="Chung J.K."/>
            <person name="Losada L."/>
            <person name="Nierman W.C."/>
        </authorList>
    </citation>
    <scope>NUCLEOTIDE SEQUENCE [LARGE SCALE GENOMIC DNA]</scope>
    <source>
        <strain evidence="2 5">NIH1004</strain>
    </source>
</reference>
<evidence type="ECO:0000313" key="5">
    <source>
        <dbReference type="Proteomes" id="UP000324241"/>
    </source>
</evidence>
<evidence type="ECO:0000313" key="4">
    <source>
        <dbReference type="Proteomes" id="UP000308092"/>
    </source>
</evidence>
<feature type="compositionally biased region" description="Basic and acidic residues" evidence="1">
    <location>
        <begin position="32"/>
        <end position="48"/>
    </location>
</feature>
<dbReference type="EMBL" id="QUQM01000003">
    <property type="protein sequence ID" value="KAA8649358.1"/>
    <property type="molecule type" value="Genomic_DNA"/>
</dbReference>
<dbReference type="VEuPathDB" id="FungiDB:EYZ11_011850"/>
<feature type="region of interest" description="Disordered" evidence="1">
    <location>
        <begin position="1"/>
        <end position="77"/>
    </location>
</feature>